<dbReference type="HOGENOM" id="CLU_2913210_0_0_11"/>
<dbReference type="EMBL" id="ACCG02000093">
    <property type="protein sequence ID" value="EFE88043.1"/>
    <property type="molecule type" value="Genomic_DNA"/>
</dbReference>
<proteinExistence type="predicted"/>
<gene>
    <name evidence="1" type="ORF">BIFBRE_05108</name>
</gene>
<organism evidence="1 2">
    <name type="scientific">Bifidobacterium breve DSM 20213 = JCM 1192</name>
    <dbReference type="NCBI Taxonomy" id="518634"/>
    <lineage>
        <taxon>Bacteria</taxon>
        <taxon>Bacillati</taxon>
        <taxon>Actinomycetota</taxon>
        <taxon>Actinomycetes</taxon>
        <taxon>Bifidobacteriales</taxon>
        <taxon>Bifidobacteriaceae</taxon>
        <taxon>Bifidobacterium</taxon>
    </lineage>
</organism>
<accession>D4BSL6</accession>
<dbReference type="AlphaFoldDB" id="D4BSL6"/>
<sequence>MRHGEAMVMLLLLGWKAAGVCRSARGGRRWSTMAWLGVRDGGEEEKADGFLQSRGIGGEES</sequence>
<comment type="caution">
    <text evidence="1">The sequence shown here is derived from an EMBL/GenBank/DDBJ whole genome shotgun (WGS) entry which is preliminary data.</text>
</comment>
<protein>
    <submittedName>
        <fullName evidence="1">Uncharacterized protein</fullName>
    </submittedName>
</protein>
<reference evidence="1 2" key="1">
    <citation type="submission" date="2010-02" db="EMBL/GenBank/DDBJ databases">
        <authorList>
            <person name="Weinstock G."/>
            <person name="Sodergren E."/>
            <person name="Clifton S."/>
            <person name="Fulton L."/>
            <person name="Fulton B."/>
            <person name="Courtney L."/>
            <person name="Fronick C."/>
            <person name="Harrison M."/>
            <person name="Strong C."/>
            <person name="Farmer C."/>
            <person name="Delahaunty K."/>
            <person name="Markovic C."/>
            <person name="Hall O."/>
            <person name="Minx P."/>
            <person name="Tomlinson C."/>
            <person name="Mitreva M."/>
            <person name="Nelson J."/>
            <person name="Hou S."/>
            <person name="Wollam A."/>
            <person name="Pepin K.H."/>
            <person name="Johnson M."/>
            <person name="Bhonagiri V."/>
            <person name="Zhang X."/>
            <person name="Suruliraj S."/>
            <person name="Warren W."/>
            <person name="Chinwalla A."/>
            <person name="Mardis E.R."/>
            <person name="Wilson R.K."/>
        </authorList>
    </citation>
    <scope>NUCLEOTIDE SEQUENCE [LARGE SCALE GENOMIC DNA]</scope>
    <source>
        <strain evidence="1 2">DSM 20213</strain>
    </source>
</reference>
<evidence type="ECO:0000313" key="1">
    <source>
        <dbReference type="EMBL" id="EFE88043.1"/>
    </source>
</evidence>
<name>D4BSL6_BIFBR</name>
<evidence type="ECO:0000313" key="2">
    <source>
        <dbReference type="Proteomes" id="UP000003191"/>
    </source>
</evidence>
<dbReference type="Proteomes" id="UP000003191">
    <property type="component" value="Unassembled WGS sequence"/>
</dbReference>
<keyword evidence="2" id="KW-1185">Reference proteome</keyword>